<dbReference type="OrthoDB" id="9811222at2"/>
<keyword evidence="11" id="KW-1185">Reference proteome</keyword>
<keyword evidence="7 8" id="KW-0472">Membrane</keyword>
<feature type="transmembrane region" description="Helical" evidence="8">
    <location>
        <begin position="72"/>
        <end position="92"/>
    </location>
</feature>
<dbReference type="STRING" id="112901.SAMN04488500_11781"/>
<dbReference type="PANTHER" id="PTHR33908">
    <property type="entry name" value="MANNOSYLTRANSFERASE YKCB-RELATED"/>
    <property type="match status" value="1"/>
</dbReference>
<feature type="transmembrane region" description="Helical" evidence="8">
    <location>
        <begin position="286"/>
        <end position="305"/>
    </location>
</feature>
<evidence type="ECO:0000313" key="10">
    <source>
        <dbReference type="EMBL" id="SMC99617.1"/>
    </source>
</evidence>
<gene>
    <name evidence="10" type="ORF">SAMN04488500_11781</name>
</gene>
<keyword evidence="5 8" id="KW-0812">Transmembrane</keyword>
<reference evidence="10 11" key="1">
    <citation type="submission" date="2017-04" db="EMBL/GenBank/DDBJ databases">
        <authorList>
            <person name="Afonso C.L."/>
            <person name="Miller P.J."/>
            <person name="Scott M.A."/>
            <person name="Spackman E."/>
            <person name="Goraichik I."/>
            <person name="Dimitrov K.M."/>
            <person name="Suarez D.L."/>
            <person name="Swayne D.E."/>
        </authorList>
    </citation>
    <scope>NUCLEOTIDE SEQUENCE [LARGE SCALE GENOMIC DNA]</scope>
    <source>
        <strain evidence="10 11">DSM 5090</strain>
    </source>
</reference>
<feature type="transmembrane region" description="Helical" evidence="8">
    <location>
        <begin position="341"/>
        <end position="359"/>
    </location>
</feature>
<evidence type="ECO:0000256" key="8">
    <source>
        <dbReference type="SAM" id="Phobius"/>
    </source>
</evidence>
<dbReference type="EMBL" id="FWXI01000017">
    <property type="protein sequence ID" value="SMC99617.1"/>
    <property type="molecule type" value="Genomic_DNA"/>
</dbReference>
<evidence type="ECO:0000313" key="11">
    <source>
        <dbReference type="Proteomes" id="UP000192738"/>
    </source>
</evidence>
<feature type="transmembrane region" description="Helical" evidence="8">
    <location>
        <begin position="193"/>
        <end position="216"/>
    </location>
</feature>
<evidence type="ECO:0000256" key="6">
    <source>
        <dbReference type="ARBA" id="ARBA00022989"/>
    </source>
</evidence>
<dbReference type="GO" id="GO:0016763">
    <property type="term" value="F:pentosyltransferase activity"/>
    <property type="evidence" value="ECO:0007669"/>
    <property type="project" value="TreeGrafter"/>
</dbReference>
<evidence type="ECO:0000256" key="4">
    <source>
        <dbReference type="ARBA" id="ARBA00022679"/>
    </source>
</evidence>
<evidence type="ECO:0000256" key="3">
    <source>
        <dbReference type="ARBA" id="ARBA00022676"/>
    </source>
</evidence>
<feature type="transmembrane region" description="Helical" evidence="8">
    <location>
        <begin position="311"/>
        <end position="329"/>
    </location>
</feature>
<name>A0A1W2DQ70_9FIRM</name>
<accession>A0A1W2DQ70</accession>
<evidence type="ECO:0000256" key="2">
    <source>
        <dbReference type="ARBA" id="ARBA00022475"/>
    </source>
</evidence>
<proteinExistence type="predicted"/>
<dbReference type="Proteomes" id="UP000192738">
    <property type="component" value="Unassembled WGS sequence"/>
</dbReference>
<evidence type="ECO:0000256" key="7">
    <source>
        <dbReference type="ARBA" id="ARBA00023136"/>
    </source>
</evidence>
<keyword evidence="4 10" id="KW-0808">Transferase</keyword>
<keyword evidence="3 10" id="KW-0328">Glycosyltransferase</keyword>
<keyword evidence="6 8" id="KW-1133">Transmembrane helix</keyword>
<dbReference type="InterPro" id="IPR050297">
    <property type="entry name" value="LipidA_mod_glycosyltrf_83"/>
</dbReference>
<evidence type="ECO:0000256" key="1">
    <source>
        <dbReference type="ARBA" id="ARBA00004651"/>
    </source>
</evidence>
<dbReference type="GO" id="GO:0005886">
    <property type="term" value="C:plasma membrane"/>
    <property type="evidence" value="ECO:0007669"/>
    <property type="project" value="UniProtKB-SubCell"/>
</dbReference>
<feature type="domain" description="Glycosyltransferase RgtA/B/C/D-like" evidence="9">
    <location>
        <begin position="50"/>
        <end position="216"/>
    </location>
</feature>
<evidence type="ECO:0000256" key="5">
    <source>
        <dbReference type="ARBA" id="ARBA00022692"/>
    </source>
</evidence>
<protein>
    <submittedName>
        <fullName evidence="10">Dolichyl-phosphate-mannose-protein mannosyltransferase</fullName>
    </submittedName>
</protein>
<sequence length="510" mass="57179">MYLSTHQWNVMIIIISGMLLRITLAGMIGLGVDESYVVSVARSFSLSYFDHPPLHFWIIWLTTHLTGSESSMVLRLPFIAMFAATTWLMYCFAARMFGERAGVYSALILNISPVFSLSSGSWILPDGPLMLLMMASVMVLHKIFFDPAAKLSWLWWMAAGLLVGLGMLAKYHALFLVIGSLIFILTARERRTLLFTAGPYLAVGVLCVVFLPVVIWNMEHNWISFLFQGGRGSATGIYPLKMLGNIAGQAFWVLPWIWVPLTWVLAKGVLAGPGAGLKSPCQDKQWFLCCMAVGPIFLFTIATLWGAQGLFHWQAPGYLMAIPLLGLAIDGWMQRDMRITRVWLTFSVTTFLLIVMLLGTHTANGWLRQVEPQWFKQGDPSTEALDWRDLPQYLEKQGLPGSQAGFVVTADWIDAGKTDYILGGKLPVLCLNNEPHHFVFMHNLADFQGENALIIGRERIITEALPMYQMYFTTIEPVGKVPIKRAGIPEFDVVVFYAKDFTGSFPLPYK</sequence>
<feature type="transmembrane region" description="Helical" evidence="8">
    <location>
        <begin position="153"/>
        <end position="186"/>
    </location>
</feature>
<dbReference type="AlphaFoldDB" id="A0A1W2DQ70"/>
<keyword evidence="2" id="KW-1003">Cell membrane</keyword>
<feature type="transmembrane region" description="Helical" evidence="8">
    <location>
        <begin position="104"/>
        <end position="124"/>
    </location>
</feature>
<evidence type="ECO:0000259" key="9">
    <source>
        <dbReference type="Pfam" id="PF13231"/>
    </source>
</evidence>
<feature type="transmembrane region" description="Helical" evidence="8">
    <location>
        <begin position="246"/>
        <end position="266"/>
    </location>
</feature>
<dbReference type="PANTHER" id="PTHR33908:SF11">
    <property type="entry name" value="MEMBRANE PROTEIN"/>
    <property type="match status" value="1"/>
</dbReference>
<organism evidence="10 11">
    <name type="scientific">Sporomusa malonica</name>
    <dbReference type="NCBI Taxonomy" id="112901"/>
    <lineage>
        <taxon>Bacteria</taxon>
        <taxon>Bacillati</taxon>
        <taxon>Bacillota</taxon>
        <taxon>Negativicutes</taxon>
        <taxon>Selenomonadales</taxon>
        <taxon>Sporomusaceae</taxon>
        <taxon>Sporomusa</taxon>
    </lineage>
</organism>
<feature type="transmembrane region" description="Helical" evidence="8">
    <location>
        <begin position="12"/>
        <end position="32"/>
    </location>
</feature>
<comment type="subcellular location">
    <subcellularLocation>
        <location evidence="1">Cell membrane</location>
        <topology evidence="1">Multi-pass membrane protein</topology>
    </subcellularLocation>
</comment>
<dbReference type="GO" id="GO:0009103">
    <property type="term" value="P:lipopolysaccharide biosynthetic process"/>
    <property type="evidence" value="ECO:0007669"/>
    <property type="project" value="UniProtKB-ARBA"/>
</dbReference>
<dbReference type="Pfam" id="PF13231">
    <property type="entry name" value="PMT_2"/>
    <property type="match status" value="1"/>
</dbReference>
<dbReference type="RefSeq" id="WP_084577243.1">
    <property type="nucleotide sequence ID" value="NZ_CP155572.1"/>
</dbReference>
<dbReference type="InterPro" id="IPR038731">
    <property type="entry name" value="RgtA/B/C-like"/>
</dbReference>